<sequence>MKRPIRDLWQEVIKSPGNRELLREVQERSGEVVDYFDHAGFAQETGQHILNKHPEWIAEIYGAIAGEEEPSPEELATIEALNRANQEQEIAIGHAFSEALMSNLTDDLKAFRPWIDDLRQVEEDERRELYSSPVVRAGQPYAERLALYGMTPLTVFYATEAVSGLLDRFMRYNVLASDSVVFIDAEYKISKDQLNTHVPDDVILQEVAHVSECSEYAAHVLLPWMFEVTRIKRFLFGGFEAKPVDQATRLIRAPSIDNLFERWNLK</sequence>
<comment type="caution">
    <text evidence="1">The sequence shown here is derived from an EMBL/GenBank/DDBJ whole genome shotgun (WGS) entry which is preliminary data.</text>
</comment>
<proteinExistence type="predicted"/>
<name>W4M829_9BACT</name>
<reference evidence="1 2" key="1">
    <citation type="journal article" date="2014" name="Nature">
        <title>An environmental bacterial taxon with a large and distinct metabolic repertoire.</title>
        <authorList>
            <person name="Wilson M.C."/>
            <person name="Mori T."/>
            <person name="Ruckert C."/>
            <person name="Uria A.R."/>
            <person name="Helf M.J."/>
            <person name="Takada K."/>
            <person name="Gernert C."/>
            <person name="Steffens U.A."/>
            <person name="Heycke N."/>
            <person name="Schmitt S."/>
            <person name="Rinke C."/>
            <person name="Helfrich E.J."/>
            <person name="Brachmann A.O."/>
            <person name="Gurgui C."/>
            <person name="Wakimoto T."/>
            <person name="Kracht M."/>
            <person name="Crusemann M."/>
            <person name="Hentschel U."/>
            <person name="Abe I."/>
            <person name="Matsunaga S."/>
            <person name="Kalinowski J."/>
            <person name="Takeyama H."/>
            <person name="Piel J."/>
        </authorList>
    </citation>
    <scope>NUCLEOTIDE SEQUENCE [LARGE SCALE GENOMIC DNA]</scope>
    <source>
        <strain evidence="2">TSY2</strain>
    </source>
</reference>
<accession>W4M829</accession>
<organism evidence="1 2">
    <name type="scientific">Candidatus Entotheonella gemina</name>
    <dbReference type="NCBI Taxonomy" id="1429439"/>
    <lineage>
        <taxon>Bacteria</taxon>
        <taxon>Pseudomonadati</taxon>
        <taxon>Nitrospinota/Tectimicrobiota group</taxon>
        <taxon>Candidatus Tectimicrobiota</taxon>
        <taxon>Candidatus Entotheonellia</taxon>
        <taxon>Candidatus Entotheonellales</taxon>
        <taxon>Candidatus Entotheonellaceae</taxon>
        <taxon>Candidatus Entotheonella</taxon>
    </lineage>
</organism>
<evidence type="ECO:0000313" key="2">
    <source>
        <dbReference type="Proteomes" id="UP000019140"/>
    </source>
</evidence>
<protein>
    <submittedName>
        <fullName evidence="1">Uncharacterized protein</fullName>
    </submittedName>
</protein>
<dbReference type="HOGENOM" id="CLU_1044636_0_0_7"/>
<gene>
    <name evidence="1" type="ORF">ETSY2_21005</name>
</gene>
<dbReference type="AlphaFoldDB" id="W4M829"/>
<dbReference type="EMBL" id="AZHX01000870">
    <property type="protein sequence ID" value="ETX05777.1"/>
    <property type="molecule type" value="Genomic_DNA"/>
</dbReference>
<keyword evidence="2" id="KW-1185">Reference proteome</keyword>
<evidence type="ECO:0000313" key="1">
    <source>
        <dbReference type="EMBL" id="ETX05777.1"/>
    </source>
</evidence>
<dbReference type="Proteomes" id="UP000019140">
    <property type="component" value="Unassembled WGS sequence"/>
</dbReference>